<sequence>MSTHANTNNEKRGNASKYLKGVKSELKKVNWPSRKDLKNHTALVVGAVAVATAMLWVFDTAFGFGLSFILK</sequence>
<dbReference type="EMBL" id="JAFBEE010000011">
    <property type="protein sequence ID" value="MBM7615317.1"/>
    <property type="molecule type" value="Genomic_DNA"/>
</dbReference>
<comment type="function">
    <text evidence="9">Essential subunit of the Sec protein translocation channel SecYEG. Clamps together the 2 halves of SecY. May contact the channel plug during translocation.</text>
</comment>
<evidence type="ECO:0000256" key="2">
    <source>
        <dbReference type="ARBA" id="ARBA00022448"/>
    </source>
</evidence>
<keyword evidence="6 9" id="KW-1133">Transmembrane helix</keyword>
<comment type="subcellular location">
    <subcellularLocation>
        <location evidence="9">Cell membrane</location>
        <topology evidence="9">Single-pass membrane protein</topology>
    </subcellularLocation>
    <subcellularLocation>
        <location evidence="1">Membrane</location>
    </subcellularLocation>
</comment>
<evidence type="ECO:0000256" key="8">
    <source>
        <dbReference type="ARBA" id="ARBA00023136"/>
    </source>
</evidence>
<keyword evidence="4 9" id="KW-0812">Transmembrane</keyword>
<protein>
    <recommendedName>
        <fullName evidence="9">Protein translocase subunit SecE</fullName>
    </recommendedName>
</protein>
<evidence type="ECO:0000256" key="4">
    <source>
        <dbReference type="ARBA" id="ARBA00022692"/>
    </source>
</evidence>
<dbReference type="Proteomes" id="UP001314796">
    <property type="component" value="Unassembled WGS sequence"/>
</dbReference>
<keyword evidence="3 9" id="KW-1003">Cell membrane</keyword>
<keyword evidence="2 9" id="KW-0813">Transport</keyword>
<dbReference type="InterPro" id="IPR001901">
    <property type="entry name" value="Translocase_SecE/Sec61-g"/>
</dbReference>
<keyword evidence="11" id="KW-1185">Reference proteome</keyword>
<feature type="transmembrane region" description="Helical" evidence="9">
    <location>
        <begin position="42"/>
        <end position="70"/>
    </location>
</feature>
<comment type="similarity">
    <text evidence="9">Belongs to the SecE/SEC61-gamma family.</text>
</comment>
<evidence type="ECO:0000256" key="9">
    <source>
        <dbReference type="HAMAP-Rule" id="MF_00422"/>
    </source>
</evidence>
<evidence type="ECO:0000256" key="6">
    <source>
        <dbReference type="ARBA" id="ARBA00022989"/>
    </source>
</evidence>
<name>A0ABS2NRA6_9FIRM</name>
<comment type="subunit">
    <text evidence="9">Component of the Sec protein translocase complex. Heterotrimer consisting of SecY, SecE and SecG subunits. The heterotrimers can form oligomers, although 1 heterotrimer is thought to be able to translocate proteins. Interacts with the ribosome. Interacts with SecDF, and other proteins may be involved. Interacts with SecA.</text>
</comment>
<evidence type="ECO:0000256" key="3">
    <source>
        <dbReference type="ARBA" id="ARBA00022475"/>
    </source>
</evidence>
<dbReference type="NCBIfam" id="TIGR00964">
    <property type="entry name" value="secE_bact"/>
    <property type="match status" value="1"/>
</dbReference>
<organism evidence="10 11">
    <name type="scientific">Alkaliphilus hydrothermalis</name>
    <dbReference type="NCBI Taxonomy" id="1482730"/>
    <lineage>
        <taxon>Bacteria</taxon>
        <taxon>Bacillati</taxon>
        <taxon>Bacillota</taxon>
        <taxon>Clostridia</taxon>
        <taxon>Peptostreptococcales</taxon>
        <taxon>Natronincolaceae</taxon>
        <taxon>Alkaliphilus</taxon>
    </lineage>
</organism>
<proteinExistence type="inferred from homology"/>
<evidence type="ECO:0000256" key="7">
    <source>
        <dbReference type="ARBA" id="ARBA00023010"/>
    </source>
</evidence>
<dbReference type="Pfam" id="PF00584">
    <property type="entry name" value="SecE"/>
    <property type="match status" value="1"/>
</dbReference>
<dbReference type="HAMAP" id="MF_00422">
    <property type="entry name" value="SecE"/>
    <property type="match status" value="1"/>
</dbReference>
<dbReference type="Gene3D" id="1.20.5.1030">
    <property type="entry name" value="Preprotein translocase secy subunit"/>
    <property type="match status" value="1"/>
</dbReference>
<evidence type="ECO:0000313" key="10">
    <source>
        <dbReference type="EMBL" id="MBM7615317.1"/>
    </source>
</evidence>
<keyword evidence="5 9" id="KW-0653">Protein transport</keyword>
<gene>
    <name evidence="9" type="primary">secE</name>
    <name evidence="10" type="ORF">JOC73_001886</name>
</gene>
<dbReference type="InterPro" id="IPR038379">
    <property type="entry name" value="SecE_sf"/>
</dbReference>
<evidence type="ECO:0000256" key="1">
    <source>
        <dbReference type="ARBA" id="ARBA00004370"/>
    </source>
</evidence>
<keyword evidence="8 9" id="KW-0472">Membrane</keyword>
<accession>A0ABS2NRA6</accession>
<evidence type="ECO:0000256" key="5">
    <source>
        <dbReference type="ARBA" id="ARBA00022927"/>
    </source>
</evidence>
<dbReference type="PANTHER" id="PTHR33910:SF1">
    <property type="entry name" value="PROTEIN TRANSLOCASE SUBUNIT SECE"/>
    <property type="match status" value="1"/>
</dbReference>
<evidence type="ECO:0000313" key="11">
    <source>
        <dbReference type="Proteomes" id="UP001314796"/>
    </source>
</evidence>
<dbReference type="PANTHER" id="PTHR33910">
    <property type="entry name" value="PROTEIN TRANSLOCASE SUBUNIT SECE"/>
    <property type="match status" value="1"/>
</dbReference>
<keyword evidence="7 9" id="KW-0811">Translocation</keyword>
<reference evidence="10 11" key="1">
    <citation type="submission" date="2021-01" db="EMBL/GenBank/DDBJ databases">
        <title>Genomic Encyclopedia of Type Strains, Phase IV (KMG-IV): sequencing the most valuable type-strain genomes for metagenomic binning, comparative biology and taxonomic classification.</title>
        <authorList>
            <person name="Goeker M."/>
        </authorList>
    </citation>
    <scope>NUCLEOTIDE SEQUENCE [LARGE SCALE GENOMIC DNA]</scope>
    <source>
        <strain evidence="10 11">DSM 25890</strain>
    </source>
</reference>
<dbReference type="InterPro" id="IPR005807">
    <property type="entry name" value="SecE_bac"/>
</dbReference>
<comment type="caution">
    <text evidence="10">The sequence shown here is derived from an EMBL/GenBank/DDBJ whole genome shotgun (WGS) entry which is preliminary data.</text>
</comment>